<keyword evidence="2" id="KW-1185">Reference proteome</keyword>
<dbReference type="RefSeq" id="XP_028464599.1">
    <property type="nucleotide sequence ID" value="XM_028615101.1"/>
</dbReference>
<evidence type="ECO:0000313" key="1">
    <source>
        <dbReference type="EMBL" id="ROT36793.1"/>
    </source>
</evidence>
<organism evidence="1 2">
    <name type="scientific">Sodiomyces alkalinus (strain CBS 110278 / VKM F-3762 / F11)</name>
    <name type="common">Alkaliphilic filamentous fungus</name>
    <dbReference type="NCBI Taxonomy" id="1314773"/>
    <lineage>
        <taxon>Eukaryota</taxon>
        <taxon>Fungi</taxon>
        <taxon>Dikarya</taxon>
        <taxon>Ascomycota</taxon>
        <taxon>Pezizomycotina</taxon>
        <taxon>Sordariomycetes</taxon>
        <taxon>Hypocreomycetidae</taxon>
        <taxon>Glomerellales</taxon>
        <taxon>Plectosphaerellaceae</taxon>
        <taxon>Sodiomyces</taxon>
    </lineage>
</organism>
<evidence type="ECO:0000313" key="2">
    <source>
        <dbReference type="Proteomes" id="UP000272025"/>
    </source>
</evidence>
<proteinExistence type="predicted"/>
<name>A0A3N2PQK8_SODAK</name>
<accession>A0A3N2PQK8</accession>
<sequence>MHPPLPVTVLCMVISASDRSPLFEPTIADCRPLVSIPLSERRTVLSAAMDFLPPVLHYSGSEVSYAYGYRGSTVRTPEIDMWATFTSTILPNPEDDQVSPEKKCTEERKRTLSTAVNASNPVPCSAMPKIPWPIPSCGI</sequence>
<dbReference type="EMBL" id="ML119058">
    <property type="protein sequence ID" value="ROT36793.1"/>
    <property type="molecule type" value="Genomic_DNA"/>
</dbReference>
<dbReference type="AlphaFoldDB" id="A0A3N2PQK8"/>
<dbReference type="Proteomes" id="UP000272025">
    <property type="component" value="Unassembled WGS sequence"/>
</dbReference>
<gene>
    <name evidence="1" type="ORF">SODALDRAFT_380284</name>
</gene>
<dbReference type="GeneID" id="39583578"/>
<reference evidence="1 2" key="1">
    <citation type="journal article" date="2018" name="Mol. Ecol.">
        <title>The obligate alkalophilic soda-lake fungus Sodiomyces alkalinus has shifted to a protein diet.</title>
        <authorList>
            <person name="Grum-Grzhimaylo A.A."/>
            <person name="Falkoski D.L."/>
            <person name="van den Heuvel J."/>
            <person name="Valero-Jimenez C.A."/>
            <person name="Min B."/>
            <person name="Choi I.G."/>
            <person name="Lipzen A."/>
            <person name="Daum C.G."/>
            <person name="Aanen D.K."/>
            <person name="Tsang A."/>
            <person name="Henrissat B."/>
            <person name="Bilanenko E.N."/>
            <person name="de Vries R.P."/>
            <person name="van Kan J.A.L."/>
            <person name="Grigoriev I.V."/>
            <person name="Debets A.J.M."/>
        </authorList>
    </citation>
    <scope>NUCLEOTIDE SEQUENCE [LARGE SCALE GENOMIC DNA]</scope>
    <source>
        <strain evidence="1 2">F11</strain>
    </source>
</reference>
<protein>
    <submittedName>
        <fullName evidence="1">Uncharacterized protein</fullName>
    </submittedName>
</protein>